<evidence type="ECO:0000313" key="2">
    <source>
        <dbReference type="Proteomes" id="UP000288351"/>
    </source>
</evidence>
<organism evidence="1 2">
    <name type="scientific">Streptomyces noursei</name>
    <name type="common">Streptomyces albulus</name>
    <dbReference type="NCBI Taxonomy" id="1971"/>
    <lineage>
        <taxon>Bacteria</taxon>
        <taxon>Bacillati</taxon>
        <taxon>Actinomycetota</taxon>
        <taxon>Actinomycetes</taxon>
        <taxon>Kitasatosporales</taxon>
        <taxon>Streptomycetaceae</taxon>
        <taxon>Streptomyces</taxon>
    </lineage>
</organism>
<reference evidence="1 2" key="1">
    <citation type="journal article" date="2019" name="Microbiol. Resour. Announc.">
        <title>Draft Genome Sequence of the Most Traditional epsilon-Poly-l-Lysine Producer, Streptomyces albulus NBRC14147.</title>
        <authorList>
            <person name="Yamanaka K."/>
            <person name="Hamano Y."/>
        </authorList>
    </citation>
    <scope>NUCLEOTIDE SEQUENCE [LARGE SCALE GENOMIC DNA]</scope>
    <source>
        <strain evidence="1 2">NBRC 14147</strain>
    </source>
</reference>
<sequence>MEQEEFIGQEQNSHQQWAQIFEQELAEAKSAVNSRERATSRRWRA</sequence>
<protein>
    <submittedName>
        <fullName evidence="1">Uncharacterized protein</fullName>
    </submittedName>
</protein>
<gene>
    <name evidence="1" type="ORF">SALB_08554</name>
</gene>
<dbReference type="Proteomes" id="UP000288351">
    <property type="component" value="Unassembled WGS sequence"/>
</dbReference>
<dbReference type="EMBL" id="BHXC01000007">
    <property type="protein sequence ID" value="GCB95747.1"/>
    <property type="molecule type" value="Genomic_DNA"/>
</dbReference>
<proteinExistence type="predicted"/>
<evidence type="ECO:0000313" key="1">
    <source>
        <dbReference type="EMBL" id="GCB95747.1"/>
    </source>
</evidence>
<comment type="caution">
    <text evidence="1">The sequence shown here is derived from an EMBL/GenBank/DDBJ whole genome shotgun (WGS) entry which is preliminary data.</text>
</comment>
<dbReference type="AlphaFoldDB" id="A0A401RDQ2"/>
<name>A0A401RDQ2_STRNR</name>
<accession>A0A401RDQ2</accession>